<evidence type="ECO:0000313" key="1">
    <source>
        <dbReference type="EMBL" id="KRZ72411.1"/>
    </source>
</evidence>
<dbReference type="Proteomes" id="UP000054843">
    <property type="component" value="Unassembled WGS sequence"/>
</dbReference>
<reference evidence="1 2" key="1">
    <citation type="submission" date="2015-01" db="EMBL/GenBank/DDBJ databases">
        <title>Evolution of Trichinella species and genotypes.</title>
        <authorList>
            <person name="Korhonen P.K."/>
            <person name="Edoardo P."/>
            <person name="Giuseppe L.R."/>
            <person name="Gasser R.B."/>
        </authorList>
    </citation>
    <scope>NUCLEOTIDE SEQUENCE [LARGE SCALE GENOMIC DNA]</scope>
    <source>
        <strain evidence="1">ISS1980</strain>
    </source>
</reference>
<proteinExistence type="predicted"/>
<dbReference type="AlphaFoldDB" id="A0A0V1MKM3"/>
<protein>
    <submittedName>
        <fullName evidence="1">Uncharacterized protein</fullName>
    </submittedName>
</protein>
<keyword evidence="2" id="KW-1185">Reference proteome</keyword>
<name>A0A0V1MKM3_9BILA</name>
<sequence length="135" mass="15518">MLIHWKLPSFLKISREIRNEGRCGYVHRTWQIVSDRLMPILANFGSQSFSRKFRNFSFTGNSPVVVEIIASKVGIACVNTLEVARFFTNISGNKQLGAVGLRSLYLANCFRSIDTHFSLYRFTKFSSKISKFREL</sequence>
<gene>
    <name evidence="1" type="ORF">T10_12566</name>
</gene>
<organism evidence="1 2">
    <name type="scientific">Trichinella papuae</name>
    <dbReference type="NCBI Taxonomy" id="268474"/>
    <lineage>
        <taxon>Eukaryota</taxon>
        <taxon>Metazoa</taxon>
        <taxon>Ecdysozoa</taxon>
        <taxon>Nematoda</taxon>
        <taxon>Enoplea</taxon>
        <taxon>Dorylaimia</taxon>
        <taxon>Trichinellida</taxon>
        <taxon>Trichinellidae</taxon>
        <taxon>Trichinella</taxon>
    </lineage>
</organism>
<accession>A0A0V1MKM3</accession>
<dbReference type="EMBL" id="JYDO01000079">
    <property type="protein sequence ID" value="KRZ72411.1"/>
    <property type="molecule type" value="Genomic_DNA"/>
</dbReference>
<evidence type="ECO:0000313" key="2">
    <source>
        <dbReference type="Proteomes" id="UP000054843"/>
    </source>
</evidence>
<comment type="caution">
    <text evidence="1">The sequence shown here is derived from an EMBL/GenBank/DDBJ whole genome shotgun (WGS) entry which is preliminary data.</text>
</comment>